<dbReference type="RefSeq" id="XP_033391516.1">
    <property type="nucleotide sequence ID" value="XM_033535636.1"/>
</dbReference>
<keyword evidence="2" id="KW-1185">Reference proteome</keyword>
<name>A0A6A6AX07_9PEZI</name>
<gene>
    <name evidence="1" type="ORF">K452DRAFT_158961</name>
</gene>
<evidence type="ECO:0000313" key="2">
    <source>
        <dbReference type="Proteomes" id="UP000799438"/>
    </source>
</evidence>
<dbReference type="EMBL" id="ML995551">
    <property type="protein sequence ID" value="KAF2135798.1"/>
    <property type="molecule type" value="Genomic_DNA"/>
</dbReference>
<reference evidence="1" key="1">
    <citation type="journal article" date="2020" name="Stud. Mycol.">
        <title>101 Dothideomycetes genomes: a test case for predicting lifestyles and emergence of pathogens.</title>
        <authorList>
            <person name="Haridas S."/>
            <person name="Albert R."/>
            <person name="Binder M."/>
            <person name="Bloem J."/>
            <person name="Labutti K."/>
            <person name="Salamov A."/>
            <person name="Andreopoulos B."/>
            <person name="Baker S."/>
            <person name="Barry K."/>
            <person name="Bills G."/>
            <person name="Bluhm B."/>
            <person name="Cannon C."/>
            <person name="Castanera R."/>
            <person name="Culley D."/>
            <person name="Daum C."/>
            <person name="Ezra D."/>
            <person name="Gonzalez J."/>
            <person name="Henrissat B."/>
            <person name="Kuo A."/>
            <person name="Liang C."/>
            <person name="Lipzen A."/>
            <person name="Lutzoni F."/>
            <person name="Magnuson J."/>
            <person name="Mondo S."/>
            <person name="Nolan M."/>
            <person name="Ohm R."/>
            <person name="Pangilinan J."/>
            <person name="Park H.-J."/>
            <person name="Ramirez L."/>
            <person name="Alfaro M."/>
            <person name="Sun H."/>
            <person name="Tritt A."/>
            <person name="Yoshinaga Y."/>
            <person name="Zwiers L.-H."/>
            <person name="Turgeon B."/>
            <person name="Goodwin S."/>
            <person name="Spatafora J."/>
            <person name="Crous P."/>
            <person name="Grigoriev I."/>
        </authorList>
    </citation>
    <scope>NUCLEOTIDE SEQUENCE</scope>
    <source>
        <strain evidence="1">CBS 121167</strain>
    </source>
</reference>
<dbReference type="GeneID" id="54293130"/>
<evidence type="ECO:0000313" key="1">
    <source>
        <dbReference type="EMBL" id="KAF2135798.1"/>
    </source>
</evidence>
<accession>A0A6A6AX07</accession>
<sequence>MMPSLSIIQRGEQLRAVPSGYKSTKRMYERWRCRRWSAGDGRRRWLWKACGRRRADFVATAEVYARGGQVSVGRWPKVGSAIAYLRPAMSVAPGDLRLARSVHYEPCERLTRDNGEETCPDSSYLKQQSTSAGTKSVVAWTTCAPRAVVWSPVRRVKKEE</sequence>
<protein>
    <submittedName>
        <fullName evidence="1">Uncharacterized protein</fullName>
    </submittedName>
</protein>
<dbReference type="AlphaFoldDB" id="A0A6A6AX07"/>
<organism evidence="1 2">
    <name type="scientific">Aplosporella prunicola CBS 121167</name>
    <dbReference type="NCBI Taxonomy" id="1176127"/>
    <lineage>
        <taxon>Eukaryota</taxon>
        <taxon>Fungi</taxon>
        <taxon>Dikarya</taxon>
        <taxon>Ascomycota</taxon>
        <taxon>Pezizomycotina</taxon>
        <taxon>Dothideomycetes</taxon>
        <taxon>Dothideomycetes incertae sedis</taxon>
        <taxon>Botryosphaeriales</taxon>
        <taxon>Aplosporellaceae</taxon>
        <taxon>Aplosporella</taxon>
    </lineage>
</organism>
<proteinExistence type="predicted"/>
<dbReference type="Proteomes" id="UP000799438">
    <property type="component" value="Unassembled WGS sequence"/>
</dbReference>